<sequence>MLGKRCVDSIPRFAGFNGRLMVQNSANITLSAATESLIPSTEAFIQFFYWKLKPSAHPVETPDDPYRLVSTADCHFMDFESVSEATRL</sequence>
<reference evidence="1" key="1">
    <citation type="submission" date="2020-05" db="EMBL/GenBank/DDBJ databases">
        <title>Mycena genomes resolve the evolution of fungal bioluminescence.</title>
        <authorList>
            <person name="Tsai I.J."/>
        </authorList>
    </citation>
    <scope>NUCLEOTIDE SEQUENCE</scope>
    <source>
        <strain evidence="1">CCC161011</strain>
    </source>
</reference>
<name>A0A8H6Z7V0_9AGAR</name>
<keyword evidence="2" id="KW-1185">Reference proteome</keyword>
<dbReference type="EMBL" id="JACAZI010000001">
    <property type="protein sequence ID" value="KAF7372367.1"/>
    <property type="molecule type" value="Genomic_DNA"/>
</dbReference>
<organism evidence="1 2">
    <name type="scientific">Mycena venus</name>
    <dbReference type="NCBI Taxonomy" id="2733690"/>
    <lineage>
        <taxon>Eukaryota</taxon>
        <taxon>Fungi</taxon>
        <taxon>Dikarya</taxon>
        <taxon>Basidiomycota</taxon>
        <taxon>Agaricomycotina</taxon>
        <taxon>Agaricomycetes</taxon>
        <taxon>Agaricomycetidae</taxon>
        <taxon>Agaricales</taxon>
        <taxon>Marasmiineae</taxon>
        <taxon>Mycenaceae</taxon>
        <taxon>Mycena</taxon>
    </lineage>
</organism>
<gene>
    <name evidence="1" type="ORF">MVEN_00097000</name>
</gene>
<accession>A0A8H6Z7V0</accession>
<dbReference type="OrthoDB" id="67700at2759"/>
<dbReference type="Proteomes" id="UP000620124">
    <property type="component" value="Unassembled WGS sequence"/>
</dbReference>
<proteinExistence type="predicted"/>
<protein>
    <submittedName>
        <fullName evidence="1">Phosphatidylserine decarboxylase proenzyme 2</fullName>
    </submittedName>
</protein>
<comment type="caution">
    <text evidence="1">The sequence shown here is derived from an EMBL/GenBank/DDBJ whole genome shotgun (WGS) entry which is preliminary data.</text>
</comment>
<evidence type="ECO:0000313" key="1">
    <source>
        <dbReference type="EMBL" id="KAF7372367.1"/>
    </source>
</evidence>
<dbReference type="AlphaFoldDB" id="A0A8H6Z7V0"/>
<evidence type="ECO:0000313" key="2">
    <source>
        <dbReference type="Proteomes" id="UP000620124"/>
    </source>
</evidence>